<keyword evidence="3" id="KW-1185">Reference proteome</keyword>
<evidence type="ECO:0000313" key="3">
    <source>
        <dbReference type="Proteomes" id="UP000391919"/>
    </source>
</evidence>
<keyword evidence="1" id="KW-1133">Transmembrane helix</keyword>
<reference evidence="2 3" key="1">
    <citation type="submission" date="2019-09" db="EMBL/GenBank/DDBJ databases">
        <title>Draft genome sequence of Bacillus sp. JC-7.</title>
        <authorList>
            <person name="Tanaka N."/>
            <person name="Shiwa Y."/>
            <person name="Fujita N."/>
            <person name="Tanasupawat S."/>
        </authorList>
    </citation>
    <scope>NUCLEOTIDE SEQUENCE [LARGE SCALE GENOMIC DNA]</scope>
    <source>
        <strain evidence="2 3">JC-7</strain>
    </source>
</reference>
<protein>
    <submittedName>
        <fullName evidence="2">Uncharacterized protein</fullName>
    </submittedName>
</protein>
<dbReference type="EMBL" id="BKZQ01000022">
    <property type="protein sequence ID" value="GER70579.1"/>
    <property type="molecule type" value="Genomic_DNA"/>
</dbReference>
<feature type="transmembrane region" description="Helical" evidence="1">
    <location>
        <begin position="18"/>
        <end position="40"/>
    </location>
</feature>
<organism evidence="2 3">
    <name type="scientific">Weizmannia acidilactici</name>
    <dbReference type="NCBI Taxonomy" id="2607726"/>
    <lineage>
        <taxon>Bacteria</taxon>
        <taxon>Bacillati</taxon>
        <taxon>Bacillota</taxon>
        <taxon>Bacilli</taxon>
        <taxon>Bacillales</taxon>
        <taxon>Bacillaceae</taxon>
        <taxon>Heyndrickxia</taxon>
    </lineage>
</organism>
<evidence type="ECO:0000256" key="1">
    <source>
        <dbReference type="SAM" id="Phobius"/>
    </source>
</evidence>
<keyword evidence="1" id="KW-0472">Membrane</keyword>
<gene>
    <name evidence="2" type="ORF">BpJC7_18820</name>
</gene>
<name>A0A5J4JGY0_9BACI</name>
<dbReference type="Proteomes" id="UP000391919">
    <property type="component" value="Unassembled WGS sequence"/>
</dbReference>
<dbReference type="AlphaFoldDB" id="A0A5J4JGY0"/>
<evidence type="ECO:0000313" key="2">
    <source>
        <dbReference type="EMBL" id="GER70579.1"/>
    </source>
</evidence>
<comment type="caution">
    <text evidence="2">The sequence shown here is derived from an EMBL/GenBank/DDBJ whole genome shotgun (WGS) entry which is preliminary data.</text>
</comment>
<dbReference type="RefSeq" id="WP_151680199.1">
    <property type="nucleotide sequence ID" value="NZ_BKZP01000035.1"/>
</dbReference>
<keyword evidence="1" id="KW-0812">Transmembrane</keyword>
<accession>A0A5J4JGY0</accession>
<sequence>MVPFIFGFLVEFPHDKKYYIPAFISLSFFVILAVLAFFAIQKVNRKQMEKAKKIEDEILKKNRFLH</sequence>
<proteinExistence type="predicted"/>